<organism evidence="2 3">
    <name type="scientific">Streptomyces xantholiticus</name>
    <dbReference type="NCBI Taxonomy" id="68285"/>
    <lineage>
        <taxon>Bacteria</taxon>
        <taxon>Bacillati</taxon>
        <taxon>Actinomycetota</taxon>
        <taxon>Actinomycetes</taxon>
        <taxon>Kitasatosporales</taxon>
        <taxon>Streptomycetaceae</taxon>
        <taxon>Streptomyces</taxon>
    </lineage>
</organism>
<dbReference type="RefSeq" id="WP_351976563.1">
    <property type="nucleotide sequence ID" value="NZ_JBEPBX010000012.1"/>
</dbReference>
<dbReference type="Proteomes" id="UP001445472">
    <property type="component" value="Unassembled WGS sequence"/>
</dbReference>
<comment type="caution">
    <text evidence="2">The sequence shown here is derived from an EMBL/GenBank/DDBJ whole genome shotgun (WGS) entry which is preliminary data.</text>
</comment>
<reference evidence="2 3" key="1">
    <citation type="submission" date="2024-06" db="EMBL/GenBank/DDBJ databases">
        <title>The Natural Products Discovery Center: Release of the First 8490 Sequenced Strains for Exploring Actinobacteria Biosynthetic Diversity.</title>
        <authorList>
            <person name="Kalkreuter E."/>
            <person name="Kautsar S.A."/>
            <person name="Yang D."/>
            <person name="Bader C.D."/>
            <person name="Teijaro C.N."/>
            <person name="Fluegel L."/>
            <person name="Davis C.M."/>
            <person name="Simpson J.R."/>
            <person name="Lauterbach L."/>
            <person name="Steele A.D."/>
            <person name="Gui C."/>
            <person name="Meng S."/>
            <person name="Li G."/>
            <person name="Viehrig K."/>
            <person name="Ye F."/>
            <person name="Su P."/>
            <person name="Kiefer A.F."/>
            <person name="Nichols A."/>
            <person name="Cepeda A.J."/>
            <person name="Yan W."/>
            <person name="Fan B."/>
            <person name="Jiang Y."/>
            <person name="Adhikari A."/>
            <person name="Zheng C.-J."/>
            <person name="Schuster L."/>
            <person name="Cowan T.M."/>
            <person name="Smanski M.J."/>
            <person name="Chevrette M.G."/>
            <person name="De Carvalho L.P.S."/>
            <person name="Shen B."/>
        </authorList>
    </citation>
    <scope>NUCLEOTIDE SEQUENCE [LARGE SCALE GENOMIC DNA]</scope>
    <source>
        <strain evidence="2 3">NPDC000837</strain>
    </source>
</reference>
<dbReference type="EMBL" id="JBEPBX010000012">
    <property type="protein sequence ID" value="MER6614856.1"/>
    <property type="molecule type" value="Genomic_DNA"/>
</dbReference>
<protein>
    <submittedName>
        <fullName evidence="2">Uncharacterized protein</fullName>
    </submittedName>
</protein>
<evidence type="ECO:0000313" key="2">
    <source>
        <dbReference type="EMBL" id="MER6614856.1"/>
    </source>
</evidence>
<evidence type="ECO:0000256" key="1">
    <source>
        <dbReference type="SAM" id="MobiDB-lite"/>
    </source>
</evidence>
<gene>
    <name evidence="2" type="ORF">ABT276_16075</name>
</gene>
<feature type="compositionally biased region" description="Acidic residues" evidence="1">
    <location>
        <begin position="263"/>
        <end position="274"/>
    </location>
</feature>
<name>A0ABV1UVP7_9ACTN</name>
<proteinExistence type="predicted"/>
<feature type="compositionally biased region" description="Basic and acidic residues" evidence="1">
    <location>
        <begin position="39"/>
        <end position="56"/>
    </location>
</feature>
<keyword evidence="3" id="KW-1185">Reference proteome</keyword>
<accession>A0ABV1UVP7</accession>
<feature type="region of interest" description="Disordered" evidence="1">
    <location>
        <begin position="1"/>
        <end position="56"/>
    </location>
</feature>
<feature type="compositionally biased region" description="Low complexity" evidence="1">
    <location>
        <begin position="230"/>
        <end position="260"/>
    </location>
</feature>
<sequence length="417" mass="44696">MSKQYDEGPASRPITQDDLRGWSSLQPHDHESSLTTLDGIRRRAARDGRVSREEAFRQRHGDGELMRWADGTSALDLLMRYAPALCTELEQENGRLAEPYRMQLRLALVEGYSEIVRGNLTGSPPVTVARLLNSEPCRRALVLLPHRPLVLIIPDDLYQGLVRQRPALRPHTYVRVTVKEPGKGFEAAAWLSVPGCDDEELRLLREELGRTPAEPAAVTGGTDVLTRARTAARQQAAPAAPGRATDSRPSVARATTSATRTADDEETGADEDAEPEPRPVRRPWLRHPAVVAAMVAALGGIAAAAVPALLSGDGGGGDGKGSPELSITGTCTRAGDQLDVRSSGFTPGGTYTISITDPDGRPYPLTIGDSNTATSAGSLRTRWMCQEGDTAGLYTARATDESSGRSVTTTFRVDSVG</sequence>
<feature type="region of interest" description="Disordered" evidence="1">
    <location>
        <begin position="230"/>
        <end position="282"/>
    </location>
</feature>
<evidence type="ECO:0000313" key="3">
    <source>
        <dbReference type="Proteomes" id="UP001445472"/>
    </source>
</evidence>